<dbReference type="OrthoDB" id="110516at2759"/>
<dbReference type="VEuPathDB" id="FungiDB:PC110_g15075"/>
<dbReference type="EMBL" id="JAENGZ010000660">
    <property type="protein sequence ID" value="KAG6955642.1"/>
    <property type="molecule type" value="Genomic_DNA"/>
</dbReference>
<name>A0A8T1U586_9STRA</name>
<dbReference type="Proteomes" id="UP000688947">
    <property type="component" value="Unassembled WGS sequence"/>
</dbReference>
<proteinExistence type="predicted"/>
<evidence type="ECO:0000313" key="2">
    <source>
        <dbReference type="Proteomes" id="UP000688947"/>
    </source>
</evidence>
<reference evidence="1" key="1">
    <citation type="submission" date="2021-01" db="EMBL/GenBank/DDBJ databases">
        <title>Phytophthora aleatoria, a newly-described species from Pinus radiata is distinct from Phytophthora cactorum isolates based on comparative genomics.</title>
        <authorList>
            <person name="Mcdougal R."/>
            <person name="Panda P."/>
            <person name="Williams N."/>
            <person name="Studholme D.J."/>
        </authorList>
    </citation>
    <scope>NUCLEOTIDE SEQUENCE</scope>
    <source>
        <strain evidence="1">NZFS 3830</strain>
    </source>
</reference>
<evidence type="ECO:0000313" key="1">
    <source>
        <dbReference type="EMBL" id="KAG6955642.1"/>
    </source>
</evidence>
<accession>A0A8T1U586</accession>
<sequence length="125" mass="14431">MFALHPEKIPSAACNFKLETTTAFNHLNVQLGADTDDLAQDVMESLSDAEYERDRRQIRRVRQEKAEGKVTFALPQDKLRTYRKQVEKHLASVDLHAANFQAKQMKAQVARDEEFAKLKKLIFLE</sequence>
<gene>
    <name evidence="1" type="ORF">JG687_00011072</name>
</gene>
<comment type="caution">
    <text evidence="1">The sequence shown here is derived from an EMBL/GenBank/DDBJ whole genome shotgun (WGS) entry which is preliminary data.</text>
</comment>
<organism evidence="1 2">
    <name type="scientific">Phytophthora cactorum</name>
    <dbReference type="NCBI Taxonomy" id="29920"/>
    <lineage>
        <taxon>Eukaryota</taxon>
        <taxon>Sar</taxon>
        <taxon>Stramenopiles</taxon>
        <taxon>Oomycota</taxon>
        <taxon>Peronosporomycetes</taxon>
        <taxon>Peronosporales</taxon>
        <taxon>Peronosporaceae</taxon>
        <taxon>Phytophthora</taxon>
    </lineage>
</organism>
<dbReference type="AlphaFoldDB" id="A0A8T1U586"/>
<protein>
    <submittedName>
        <fullName evidence="1">Uncharacterized protein</fullName>
    </submittedName>
</protein>